<gene>
    <name evidence="1" type="ORF">ANN_04043</name>
</gene>
<dbReference type="EMBL" id="JAJSOF020000013">
    <property type="protein sequence ID" value="KAJ4442457.1"/>
    <property type="molecule type" value="Genomic_DNA"/>
</dbReference>
<sequence>MSALAKVTKENWRKAYERIENVEKFYWAKDGLVDGNYYSFVINLDDTDTDELSGGVESEFEEEENAWIQILSVRDRRDVLDGDLS</sequence>
<name>A0ABQ8T9H1_PERAM</name>
<proteinExistence type="predicted"/>
<organism evidence="1 2">
    <name type="scientific">Periplaneta americana</name>
    <name type="common">American cockroach</name>
    <name type="synonym">Blatta americana</name>
    <dbReference type="NCBI Taxonomy" id="6978"/>
    <lineage>
        <taxon>Eukaryota</taxon>
        <taxon>Metazoa</taxon>
        <taxon>Ecdysozoa</taxon>
        <taxon>Arthropoda</taxon>
        <taxon>Hexapoda</taxon>
        <taxon>Insecta</taxon>
        <taxon>Pterygota</taxon>
        <taxon>Neoptera</taxon>
        <taxon>Polyneoptera</taxon>
        <taxon>Dictyoptera</taxon>
        <taxon>Blattodea</taxon>
        <taxon>Blattoidea</taxon>
        <taxon>Blattidae</taxon>
        <taxon>Blattinae</taxon>
        <taxon>Periplaneta</taxon>
    </lineage>
</organism>
<protein>
    <submittedName>
        <fullName evidence="1">Uncharacterized protein</fullName>
    </submittedName>
</protein>
<evidence type="ECO:0000313" key="2">
    <source>
        <dbReference type="Proteomes" id="UP001148838"/>
    </source>
</evidence>
<keyword evidence="2" id="KW-1185">Reference proteome</keyword>
<reference evidence="1 2" key="1">
    <citation type="journal article" date="2022" name="Allergy">
        <title>Genome assembly and annotation of Periplaneta americana reveal a comprehensive cockroach allergen profile.</title>
        <authorList>
            <person name="Wang L."/>
            <person name="Xiong Q."/>
            <person name="Saelim N."/>
            <person name="Wang L."/>
            <person name="Nong W."/>
            <person name="Wan A.T."/>
            <person name="Shi M."/>
            <person name="Liu X."/>
            <person name="Cao Q."/>
            <person name="Hui J.H.L."/>
            <person name="Sookrung N."/>
            <person name="Leung T.F."/>
            <person name="Tungtrongchitr A."/>
            <person name="Tsui S.K.W."/>
        </authorList>
    </citation>
    <scope>NUCLEOTIDE SEQUENCE [LARGE SCALE GENOMIC DNA]</scope>
    <source>
        <strain evidence="1">PWHHKU_190912</strain>
    </source>
</reference>
<dbReference type="Proteomes" id="UP001148838">
    <property type="component" value="Unassembled WGS sequence"/>
</dbReference>
<accession>A0ABQ8T9H1</accession>
<comment type="caution">
    <text evidence="1">The sequence shown here is derived from an EMBL/GenBank/DDBJ whole genome shotgun (WGS) entry which is preliminary data.</text>
</comment>
<evidence type="ECO:0000313" key="1">
    <source>
        <dbReference type="EMBL" id="KAJ4442457.1"/>
    </source>
</evidence>